<keyword evidence="2" id="KW-1185">Reference proteome</keyword>
<dbReference type="AlphaFoldDB" id="A0A2U1NF31"/>
<sequence>MLGEIEEQIEQILAVVFGNYKSLDENSPSGMMDVFRPATGVAPPVLEHAVKLYKFTNDILTPEAQNKLYSYSEAAAKKRWSRHSPMNYEIVVFRMLLPRKDRDDT</sequence>
<comment type="caution">
    <text evidence="1">The sequence shown here is derived from an EMBL/GenBank/DDBJ whole genome shotgun (WGS) entry which is preliminary data.</text>
</comment>
<dbReference type="OrthoDB" id="1896158at2759"/>
<dbReference type="PANTHER" id="PTHR31110:SF2">
    <property type="entry name" value="PESTICIDAL CRYSTAL CRY8BA PROTEIN"/>
    <property type="match status" value="1"/>
</dbReference>
<organism evidence="1 2">
    <name type="scientific">Artemisia annua</name>
    <name type="common">Sweet wormwood</name>
    <dbReference type="NCBI Taxonomy" id="35608"/>
    <lineage>
        <taxon>Eukaryota</taxon>
        <taxon>Viridiplantae</taxon>
        <taxon>Streptophyta</taxon>
        <taxon>Embryophyta</taxon>
        <taxon>Tracheophyta</taxon>
        <taxon>Spermatophyta</taxon>
        <taxon>Magnoliopsida</taxon>
        <taxon>eudicotyledons</taxon>
        <taxon>Gunneridae</taxon>
        <taxon>Pentapetalae</taxon>
        <taxon>asterids</taxon>
        <taxon>campanulids</taxon>
        <taxon>Asterales</taxon>
        <taxon>Asteraceae</taxon>
        <taxon>Asteroideae</taxon>
        <taxon>Anthemideae</taxon>
        <taxon>Artemisiinae</taxon>
        <taxon>Artemisia</taxon>
    </lineage>
</organism>
<evidence type="ECO:0000313" key="2">
    <source>
        <dbReference type="Proteomes" id="UP000245207"/>
    </source>
</evidence>
<dbReference type="PANTHER" id="PTHR31110">
    <property type="entry name" value="PESTICIDAL CRYSTAL CRY8BA PROTEIN"/>
    <property type="match status" value="1"/>
</dbReference>
<accession>A0A2U1NF31</accession>
<dbReference type="EMBL" id="PKPP01002963">
    <property type="protein sequence ID" value="PWA72113.1"/>
    <property type="molecule type" value="Genomic_DNA"/>
</dbReference>
<reference evidence="1 2" key="1">
    <citation type="journal article" date="2018" name="Mol. Plant">
        <title>The genome of Artemisia annua provides insight into the evolution of Asteraceae family and artemisinin biosynthesis.</title>
        <authorList>
            <person name="Shen Q."/>
            <person name="Zhang L."/>
            <person name="Liao Z."/>
            <person name="Wang S."/>
            <person name="Yan T."/>
            <person name="Shi P."/>
            <person name="Liu M."/>
            <person name="Fu X."/>
            <person name="Pan Q."/>
            <person name="Wang Y."/>
            <person name="Lv Z."/>
            <person name="Lu X."/>
            <person name="Zhang F."/>
            <person name="Jiang W."/>
            <person name="Ma Y."/>
            <person name="Chen M."/>
            <person name="Hao X."/>
            <person name="Li L."/>
            <person name="Tang Y."/>
            <person name="Lv G."/>
            <person name="Zhou Y."/>
            <person name="Sun X."/>
            <person name="Brodelius P.E."/>
            <person name="Rose J.K.C."/>
            <person name="Tang K."/>
        </authorList>
    </citation>
    <scope>NUCLEOTIDE SEQUENCE [LARGE SCALE GENOMIC DNA]</scope>
    <source>
        <strain evidence="2">cv. Huhao1</strain>
        <tissue evidence="1">Leaf</tissue>
    </source>
</reference>
<evidence type="ECO:0000313" key="1">
    <source>
        <dbReference type="EMBL" id="PWA72113.1"/>
    </source>
</evidence>
<gene>
    <name evidence="1" type="ORF">CTI12_AA275420</name>
</gene>
<proteinExistence type="predicted"/>
<dbReference type="Proteomes" id="UP000245207">
    <property type="component" value="Unassembled WGS sequence"/>
</dbReference>
<name>A0A2U1NF31_ARTAN</name>
<protein>
    <submittedName>
        <fullName evidence="1">Uncharacterized protein</fullName>
    </submittedName>
</protein>
<dbReference type="STRING" id="35608.A0A2U1NF31"/>